<name>A0ABU8VN26_9BURK</name>
<organism evidence="3 4">
    <name type="scientific">Variovorax ureilyticus</name>
    <dbReference type="NCBI Taxonomy" id="1836198"/>
    <lineage>
        <taxon>Bacteria</taxon>
        <taxon>Pseudomonadati</taxon>
        <taxon>Pseudomonadota</taxon>
        <taxon>Betaproteobacteria</taxon>
        <taxon>Burkholderiales</taxon>
        <taxon>Comamonadaceae</taxon>
        <taxon>Variovorax</taxon>
    </lineage>
</organism>
<dbReference type="NCBIfam" id="TIGR01098">
    <property type="entry name" value="3A0109s03R"/>
    <property type="match status" value="1"/>
</dbReference>
<evidence type="ECO:0000256" key="1">
    <source>
        <dbReference type="ARBA" id="ARBA00007162"/>
    </source>
</evidence>
<proteinExistence type="inferred from homology"/>
<accession>A0ABU8VN26</accession>
<dbReference type="EMBL" id="JBBKZU010000016">
    <property type="protein sequence ID" value="MEJ8815040.1"/>
    <property type="molecule type" value="Genomic_DNA"/>
</dbReference>
<dbReference type="Proteomes" id="UP001365846">
    <property type="component" value="Unassembled WGS sequence"/>
</dbReference>
<evidence type="ECO:0000313" key="3">
    <source>
        <dbReference type="EMBL" id="MEJ8815040.1"/>
    </source>
</evidence>
<dbReference type="Pfam" id="PF12974">
    <property type="entry name" value="Phosphonate-bd"/>
    <property type="match status" value="1"/>
</dbReference>
<gene>
    <name evidence="3" type="ORF">WKW77_28465</name>
</gene>
<dbReference type="Gene3D" id="3.40.190.10">
    <property type="entry name" value="Periplasmic binding protein-like II"/>
    <property type="match status" value="2"/>
</dbReference>
<evidence type="ECO:0000313" key="4">
    <source>
        <dbReference type="Proteomes" id="UP001365846"/>
    </source>
</evidence>
<dbReference type="InterPro" id="IPR005770">
    <property type="entry name" value="PhnD"/>
</dbReference>
<protein>
    <submittedName>
        <fullName evidence="3">Phosphate/phosphite/phosphonate ABC transporter substrate-binding protein</fullName>
    </submittedName>
</protein>
<comment type="similarity">
    <text evidence="1">Belongs to the phosphate/phosphite/phosphonate binding protein family.</text>
</comment>
<evidence type="ECO:0000256" key="2">
    <source>
        <dbReference type="ARBA" id="ARBA00022729"/>
    </source>
</evidence>
<reference evidence="3 4" key="1">
    <citation type="submission" date="2024-03" db="EMBL/GenBank/DDBJ databases">
        <title>Novel species of the genus Variovorax.</title>
        <authorList>
            <person name="Liu Q."/>
            <person name="Xin Y.-H."/>
        </authorList>
    </citation>
    <scope>NUCLEOTIDE SEQUENCE [LARGE SCALE GENOMIC DNA]</scope>
    <source>
        <strain evidence="3 4">KACC 18899</strain>
    </source>
</reference>
<dbReference type="SUPFAM" id="SSF53850">
    <property type="entry name" value="Periplasmic binding protein-like II"/>
    <property type="match status" value="1"/>
</dbReference>
<sequence length="324" mass="35968">MLLAALGWHALAVAREPADPLRFGVLPIGGAVESKDGWAPLLADLARAIGRPVTVLSVTSYESLDQAIDRDEVDFALLSSKLALDAVTERRMNVLALVKRHPGDADHRAILLTRKDGPRNSLDDLLAHPEQWRLARGDARSVSGFILPQVQLFLPHRIEMETRFKSEVIGTHQATALAVANGDADVATNNTTDFDRFRRQFPVEAGRLQIIWRSDPTPQAPIVVRRGLAPELQRRLRAFFLAYGHEPGVRGNAQRETLKDLHASLGYIAADNKALLPAARLEYQLARQSALNARWVSEEARQAKLDRIEQAYAQQQAVLRAESR</sequence>
<dbReference type="PANTHER" id="PTHR35841:SF1">
    <property type="entry name" value="PHOSPHONATES-BINDING PERIPLASMIC PROTEIN"/>
    <property type="match status" value="1"/>
</dbReference>
<keyword evidence="2" id="KW-0732">Signal</keyword>
<dbReference type="PANTHER" id="PTHR35841">
    <property type="entry name" value="PHOSPHONATES-BINDING PERIPLASMIC PROTEIN"/>
    <property type="match status" value="1"/>
</dbReference>
<comment type="caution">
    <text evidence="3">The sequence shown here is derived from an EMBL/GenBank/DDBJ whole genome shotgun (WGS) entry which is preliminary data.</text>
</comment>
<dbReference type="RefSeq" id="WP_340360283.1">
    <property type="nucleotide sequence ID" value="NZ_JBBKZU010000016.1"/>
</dbReference>
<keyword evidence="4" id="KW-1185">Reference proteome</keyword>